<dbReference type="EMBL" id="BPPX01000002">
    <property type="protein sequence ID" value="GJC78152.1"/>
    <property type="molecule type" value="Genomic_DNA"/>
</dbReference>
<dbReference type="InterPro" id="IPR032710">
    <property type="entry name" value="NTF2-like_dom_sf"/>
</dbReference>
<accession>A0AA37GCR1</accession>
<dbReference type="AlphaFoldDB" id="A0AA37GCR1"/>
<keyword evidence="2" id="KW-1185">Reference proteome</keyword>
<reference evidence="1 2" key="1">
    <citation type="submission" date="2021-07" db="EMBL/GenBank/DDBJ databases">
        <title>Genome data of Colletotrichum spaethianum.</title>
        <authorList>
            <person name="Utami Y.D."/>
            <person name="Hiruma K."/>
        </authorList>
    </citation>
    <scope>NUCLEOTIDE SEQUENCE [LARGE SCALE GENOMIC DNA]</scope>
    <source>
        <strain evidence="1 2">MAFF 242679</strain>
    </source>
</reference>
<dbReference type="Proteomes" id="UP001055172">
    <property type="component" value="Unassembled WGS sequence"/>
</dbReference>
<organism evidence="1 2">
    <name type="scientific">Colletotrichum liriopes</name>
    <dbReference type="NCBI Taxonomy" id="708192"/>
    <lineage>
        <taxon>Eukaryota</taxon>
        <taxon>Fungi</taxon>
        <taxon>Dikarya</taxon>
        <taxon>Ascomycota</taxon>
        <taxon>Pezizomycotina</taxon>
        <taxon>Sordariomycetes</taxon>
        <taxon>Hypocreomycetidae</taxon>
        <taxon>Glomerellales</taxon>
        <taxon>Glomerellaceae</taxon>
        <taxon>Colletotrichum</taxon>
        <taxon>Colletotrichum spaethianum species complex</taxon>
    </lineage>
</organism>
<name>A0AA37GCR1_9PEZI</name>
<dbReference type="SUPFAM" id="SSF54427">
    <property type="entry name" value="NTF2-like"/>
    <property type="match status" value="1"/>
</dbReference>
<gene>
    <name evidence="1" type="ORF">ColLi_00990</name>
</gene>
<protein>
    <recommendedName>
        <fullName evidence="3">SnoaL-like domain-containing protein</fullName>
    </recommendedName>
</protein>
<comment type="caution">
    <text evidence="1">The sequence shown here is derived from an EMBL/GenBank/DDBJ whole genome shotgun (WGS) entry which is preliminary data.</text>
</comment>
<evidence type="ECO:0000313" key="2">
    <source>
        <dbReference type="Proteomes" id="UP001055172"/>
    </source>
</evidence>
<sequence length="156" mass="17626">MATLDELVAKTYSTLIDQPSHTPEQVATVKALLRLYLAAFVLKDYDETFRLLHPKYKQHDPLVGDGRQSIIDFFTAMNKKTSELIGGEPAPAPEIHFKRVLVDSPYVIVHVHAIRYPADLGIAIMDLFKYENGVFTEHWDVIQPVPVESGNSNTMF</sequence>
<evidence type="ECO:0000313" key="1">
    <source>
        <dbReference type="EMBL" id="GJC78152.1"/>
    </source>
</evidence>
<dbReference type="Gene3D" id="3.10.450.50">
    <property type="match status" value="1"/>
</dbReference>
<proteinExistence type="predicted"/>
<evidence type="ECO:0008006" key="3">
    <source>
        <dbReference type="Google" id="ProtNLM"/>
    </source>
</evidence>